<dbReference type="Pfam" id="PF11992">
    <property type="entry name" value="TgpA_N"/>
    <property type="match status" value="1"/>
</dbReference>
<dbReference type="Pfam" id="PF01841">
    <property type="entry name" value="Transglut_core"/>
    <property type="match status" value="1"/>
</dbReference>
<dbReference type="Pfam" id="PF13559">
    <property type="entry name" value="DUF4129"/>
    <property type="match status" value="1"/>
</dbReference>
<feature type="transmembrane region" description="Helical" evidence="1">
    <location>
        <begin position="58"/>
        <end position="76"/>
    </location>
</feature>
<keyword evidence="4" id="KW-1185">Reference proteome</keyword>
<sequence>MSTVARLPDLPRSALYWLLGAEALVLVPLWPNVPVWLIGLWLACSGWRLWVERRGRGAPGWVVKGILLVAMVAGLYRSVGTVIGLEFAAALLVAASVLKLLEVQAPRDARVVVMLGFFCLAVGYLFDASLPWALYSLLPLSALLATLIALEWPSASMNWTLPLKRAGLLIGQALPLLLVLFVLFPRIGPLWSLPMPGDRASTGLSDTVAPGDIAELAQSPELAFRVAFEGPLPPRQALYWRALALDRFDGTRWTQSDPGAVRTAPEWQPQGPAYRYRVIQEASHQPWLFMLDTSRLESADARQGYDLRWQRSRPIDQAFSYDATGWPQALREPVLSEAARRQALALPQAGNARSRALAQTLAHSNPSPDQQVQAVLHLFNQQDFHYTLRPTPLGTDSIDGFLFESRRGFCLHYAGALTFLLRSMGVPARIVMGYQGGEFNPRGGYLSVRQYDAHAWVEYWVAGRGWTQADPTAAVAPQRVEAGLAEALAADEPFLSASPFSALRYRHFQWLNEVRLGWENLNYGWERWVLGYQEAQQQQWLSRWFAGAASWLLPVAGGSTLAILALVLLRPGRRVVDPELKLYRRFERVLARKGLRARSGEGPHDFAARAELAFPDYTAEIKAFIDAFSRFRYGGDIGAKRLATLALARLERGLRTAHRYPHPG</sequence>
<accession>A0ABX0YC92</accession>
<name>A0ABX0YC92_9PSED</name>
<dbReference type="SUPFAM" id="SSF54001">
    <property type="entry name" value="Cysteine proteinases"/>
    <property type="match status" value="1"/>
</dbReference>
<dbReference type="EMBL" id="JAAVJI010000002">
    <property type="protein sequence ID" value="NJO99883.1"/>
    <property type="molecule type" value="Genomic_DNA"/>
</dbReference>
<feature type="transmembrane region" description="Helical" evidence="1">
    <location>
        <begin position="132"/>
        <end position="154"/>
    </location>
</feature>
<dbReference type="PANTHER" id="PTHR42736">
    <property type="entry name" value="PROTEIN-GLUTAMINE GAMMA-GLUTAMYLTRANSFERASE"/>
    <property type="match status" value="1"/>
</dbReference>
<feature type="transmembrane region" description="Helical" evidence="1">
    <location>
        <begin position="166"/>
        <end position="184"/>
    </location>
</feature>
<keyword evidence="1" id="KW-0472">Membrane</keyword>
<keyword evidence="1" id="KW-1133">Transmembrane helix</keyword>
<feature type="transmembrane region" description="Helical" evidence="1">
    <location>
        <begin position="544"/>
        <end position="569"/>
    </location>
</feature>
<dbReference type="InterPro" id="IPR025403">
    <property type="entry name" value="TgpA-like_C"/>
</dbReference>
<dbReference type="InterPro" id="IPR038765">
    <property type="entry name" value="Papain-like_cys_pep_sf"/>
</dbReference>
<evidence type="ECO:0000259" key="2">
    <source>
        <dbReference type="SMART" id="SM00460"/>
    </source>
</evidence>
<dbReference type="SMART" id="SM00460">
    <property type="entry name" value="TGc"/>
    <property type="match status" value="1"/>
</dbReference>
<dbReference type="Proteomes" id="UP000746535">
    <property type="component" value="Unassembled WGS sequence"/>
</dbReference>
<feature type="transmembrane region" description="Helical" evidence="1">
    <location>
        <begin position="108"/>
        <end position="126"/>
    </location>
</feature>
<evidence type="ECO:0000256" key="1">
    <source>
        <dbReference type="SAM" id="Phobius"/>
    </source>
</evidence>
<dbReference type="InterPro" id="IPR052901">
    <property type="entry name" value="Bact_TGase-like"/>
</dbReference>
<reference evidence="3 4" key="1">
    <citation type="submission" date="2020-03" db="EMBL/GenBank/DDBJ databases">
        <authorList>
            <person name="Wang L."/>
            <person name="He N."/>
            <person name="Li Y."/>
            <person name="Fang Y."/>
            <person name="Zhang F."/>
        </authorList>
    </citation>
    <scope>NUCLEOTIDE SEQUENCE [LARGE SCALE GENOMIC DNA]</scope>
    <source>
        <strain evidence="4">hsmgli-8</strain>
    </source>
</reference>
<feature type="domain" description="Transglutaminase-like" evidence="2">
    <location>
        <begin position="402"/>
        <end position="473"/>
    </location>
</feature>
<protein>
    <submittedName>
        <fullName evidence="3">DUF3488 domain-containing transglutaminase family protein</fullName>
    </submittedName>
</protein>
<dbReference type="PANTHER" id="PTHR42736:SF1">
    <property type="entry name" value="PROTEIN-GLUTAMINE GAMMA-GLUTAMYLTRANSFERASE"/>
    <property type="match status" value="1"/>
</dbReference>
<dbReference type="InterPro" id="IPR002931">
    <property type="entry name" value="Transglutaminase-like"/>
</dbReference>
<keyword evidence="1" id="KW-0812">Transmembrane</keyword>
<dbReference type="Gene3D" id="3.10.620.30">
    <property type="match status" value="1"/>
</dbReference>
<organism evidence="3 4">
    <name type="scientific">Pseudomonas quercus</name>
    <dbReference type="NCBI Taxonomy" id="2722792"/>
    <lineage>
        <taxon>Bacteria</taxon>
        <taxon>Pseudomonadati</taxon>
        <taxon>Pseudomonadota</taxon>
        <taxon>Gammaproteobacteria</taxon>
        <taxon>Pseudomonadales</taxon>
        <taxon>Pseudomonadaceae</taxon>
        <taxon>Pseudomonas</taxon>
    </lineage>
</organism>
<proteinExistence type="predicted"/>
<comment type="caution">
    <text evidence="3">The sequence shown here is derived from an EMBL/GenBank/DDBJ whole genome shotgun (WGS) entry which is preliminary data.</text>
</comment>
<dbReference type="InterPro" id="IPR021878">
    <property type="entry name" value="TgpA_N"/>
</dbReference>
<feature type="transmembrane region" description="Helical" evidence="1">
    <location>
        <begin position="33"/>
        <end position="51"/>
    </location>
</feature>
<feature type="transmembrane region" description="Helical" evidence="1">
    <location>
        <begin position="82"/>
        <end position="101"/>
    </location>
</feature>
<evidence type="ECO:0000313" key="3">
    <source>
        <dbReference type="EMBL" id="NJO99883.1"/>
    </source>
</evidence>
<gene>
    <name evidence="3" type="ORF">HBH25_03260</name>
</gene>
<evidence type="ECO:0000313" key="4">
    <source>
        <dbReference type="Proteomes" id="UP000746535"/>
    </source>
</evidence>